<dbReference type="SUPFAM" id="SSF56204">
    <property type="entry name" value="Hect, E3 ligase catalytic domain"/>
    <property type="match status" value="1"/>
</dbReference>
<keyword evidence="7" id="KW-1133">Transmembrane helix</keyword>
<keyword evidence="7" id="KW-0812">Transmembrane</keyword>
<accession>A0AA36FZX3</accession>
<feature type="active site" description="Glycyl thioester intermediate" evidence="5">
    <location>
        <position position="211"/>
    </location>
</feature>
<feature type="domain" description="HECT" evidence="8">
    <location>
        <begin position="145"/>
        <end position="243"/>
    </location>
</feature>
<dbReference type="PANTHER" id="PTHR45700:SF8">
    <property type="entry name" value="HECT-TYPE E3 UBIQUITIN TRANSFERASE"/>
    <property type="match status" value="1"/>
</dbReference>
<dbReference type="Gene3D" id="3.30.2410.10">
    <property type="entry name" value="Hect, E3 ligase catalytic domain"/>
    <property type="match status" value="1"/>
</dbReference>
<proteinExistence type="predicted"/>
<feature type="compositionally biased region" description="Polar residues" evidence="6">
    <location>
        <begin position="64"/>
        <end position="98"/>
    </location>
</feature>
<reference evidence="9" key="1">
    <citation type="submission" date="2023-06" db="EMBL/GenBank/DDBJ databases">
        <authorList>
            <person name="Delattre M."/>
        </authorList>
    </citation>
    <scope>NUCLEOTIDE SEQUENCE</scope>
    <source>
        <strain evidence="9">AF72</strain>
    </source>
</reference>
<dbReference type="EC" id="2.3.2.26" evidence="2"/>
<dbReference type="Pfam" id="PF00632">
    <property type="entry name" value="HECT"/>
    <property type="match status" value="1"/>
</dbReference>
<evidence type="ECO:0000313" key="10">
    <source>
        <dbReference type="Proteomes" id="UP001177023"/>
    </source>
</evidence>
<evidence type="ECO:0000259" key="8">
    <source>
        <dbReference type="PROSITE" id="PS50237"/>
    </source>
</evidence>
<evidence type="ECO:0000256" key="6">
    <source>
        <dbReference type="SAM" id="MobiDB-lite"/>
    </source>
</evidence>
<comment type="catalytic activity">
    <reaction evidence="1">
        <text>S-ubiquitinyl-[E2 ubiquitin-conjugating enzyme]-L-cysteine + [acceptor protein]-L-lysine = [E2 ubiquitin-conjugating enzyme]-L-cysteine + N(6)-ubiquitinyl-[acceptor protein]-L-lysine.</text>
        <dbReference type="EC" id="2.3.2.26"/>
    </reaction>
</comment>
<dbReference type="InterPro" id="IPR035983">
    <property type="entry name" value="Hect_E3_ubiquitin_ligase"/>
</dbReference>
<dbReference type="GO" id="GO:0000209">
    <property type="term" value="P:protein polyubiquitination"/>
    <property type="evidence" value="ECO:0007669"/>
    <property type="project" value="InterPro"/>
</dbReference>
<organism evidence="9 10">
    <name type="scientific">Mesorhabditis spiculigera</name>
    <dbReference type="NCBI Taxonomy" id="96644"/>
    <lineage>
        <taxon>Eukaryota</taxon>
        <taxon>Metazoa</taxon>
        <taxon>Ecdysozoa</taxon>
        <taxon>Nematoda</taxon>
        <taxon>Chromadorea</taxon>
        <taxon>Rhabditida</taxon>
        <taxon>Rhabditina</taxon>
        <taxon>Rhabditomorpha</taxon>
        <taxon>Rhabditoidea</taxon>
        <taxon>Rhabditidae</taxon>
        <taxon>Mesorhabditinae</taxon>
        <taxon>Mesorhabditis</taxon>
    </lineage>
</organism>
<keyword evidence="10" id="KW-1185">Reference proteome</keyword>
<dbReference type="PROSITE" id="PS50237">
    <property type="entry name" value="HECT"/>
    <property type="match status" value="1"/>
</dbReference>
<dbReference type="PANTHER" id="PTHR45700">
    <property type="entry name" value="UBIQUITIN-PROTEIN LIGASE E3C"/>
    <property type="match status" value="1"/>
</dbReference>
<name>A0AA36FZX3_9BILA</name>
<feature type="non-terminal residue" evidence="9">
    <location>
        <position position="1"/>
    </location>
</feature>
<comment type="caution">
    <text evidence="9">The sequence shown here is derived from an EMBL/GenBank/DDBJ whole genome shotgun (WGS) entry which is preliminary data.</text>
</comment>
<keyword evidence="3" id="KW-0808">Transferase</keyword>
<dbReference type="InterPro" id="IPR044611">
    <property type="entry name" value="E3A/B/C-like"/>
</dbReference>
<dbReference type="SMART" id="SM00119">
    <property type="entry name" value="HECTc"/>
    <property type="match status" value="1"/>
</dbReference>
<dbReference type="AlphaFoldDB" id="A0AA36FZX3"/>
<keyword evidence="4 5" id="KW-0833">Ubl conjugation pathway</keyword>
<dbReference type="FunFam" id="3.30.2410.10:FF:000003">
    <property type="entry name" value="probable E3 ubiquitin-protein ligase HERC4 isoform X1"/>
    <property type="match status" value="1"/>
</dbReference>
<evidence type="ECO:0000313" key="9">
    <source>
        <dbReference type="EMBL" id="CAJ0573237.1"/>
    </source>
</evidence>
<evidence type="ECO:0000256" key="7">
    <source>
        <dbReference type="SAM" id="Phobius"/>
    </source>
</evidence>
<feature type="compositionally biased region" description="Basic and acidic residues" evidence="6">
    <location>
        <begin position="49"/>
        <end position="58"/>
    </location>
</feature>
<evidence type="ECO:0000256" key="3">
    <source>
        <dbReference type="ARBA" id="ARBA00022679"/>
    </source>
</evidence>
<evidence type="ECO:0000256" key="5">
    <source>
        <dbReference type="PROSITE-ProRule" id="PRU00104"/>
    </source>
</evidence>
<sequence length="243" mass="27050">MHVDTVDVIMLLLLLLAFYMLGLIGTDGFRGPPRDEPEPEAQVQQEDSSDSRSREENKLIASYSRMSISPSDPASNSTKSKSTSHRSVAGSQQPTLTTHTAQALTSRQSFSFAPQTESTQHPTTMIQSSHSFNVEVVPDGVYIVQYDGVYHAKHPAVQAFWEAFHELSLDERKKFLQFLSGSTRLPVKGMKDVKVKFQPCSDEALPVAHTCANTLDLPNISDKKEMLRRLRISLEHTSGFTLV</sequence>
<dbReference type="InterPro" id="IPR000569">
    <property type="entry name" value="HECT_dom"/>
</dbReference>
<keyword evidence="7" id="KW-0472">Membrane</keyword>
<dbReference type="GO" id="GO:0061630">
    <property type="term" value="F:ubiquitin protein ligase activity"/>
    <property type="evidence" value="ECO:0007669"/>
    <property type="project" value="UniProtKB-EC"/>
</dbReference>
<protein>
    <recommendedName>
        <fullName evidence="2">HECT-type E3 ubiquitin transferase</fullName>
        <ecNumber evidence="2">2.3.2.26</ecNumber>
    </recommendedName>
</protein>
<feature type="transmembrane region" description="Helical" evidence="7">
    <location>
        <begin position="6"/>
        <end position="24"/>
    </location>
</feature>
<gene>
    <name evidence="9" type="ORF">MSPICULIGERA_LOCUS11603</name>
</gene>
<feature type="region of interest" description="Disordered" evidence="6">
    <location>
        <begin position="30"/>
        <end position="98"/>
    </location>
</feature>
<dbReference type="Proteomes" id="UP001177023">
    <property type="component" value="Unassembled WGS sequence"/>
</dbReference>
<dbReference type="EMBL" id="CATQJA010002617">
    <property type="protein sequence ID" value="CAJ0573237.1"/>
    <property type="molecule type" value="Genomic_DNA"/>
</dbReference>
<evidence type="ECO:0000256" key="2">
    <source>
        <dbReference type="ARBA" id="ARBA00012485"/>
    </source>
</evidence>
<evidence type="ECO:0000256" key="1">
    <source>
        <dbReference type="ARBA" id="ARBA00000885"/>
    </source>
</evidence>
<evidence type="ECO:0000256" key="4">
    <source>
        <dbReference type="ARBA" id="ARBA00022786"/>
    </source>
</evidence>